<reference evidence="4 5" key="1">
    <citation type="submission" date="2020-08" db="EMBL/GenBank/DDBJ databases">
        <title>A Genomic Blueprint of the Chicken Gut Microbiome.</title>
        <authorList>
            <person name="Gilroy R."/>
            <person name="Ravi A."/>
            <person name="Getino M."/>
            <person name="Pursley I."/>
            <person name="Horton D.L."/>
            <person name="Alikhan N.-F."/>
            <person name="Baker D."/>
            <person name="Gharbi K."/>
            <person name="Hall N."/>
            <person name="Watson M."/>
            <person name="Adriaenssens E.M."/>
            <person name="Foster-Nyarko E."/>
            <person name="Jarju S."/>
            <person name="Secka A."/>
            <person name="Antonio M."/>
            <person name="Oren A."/>
            <person name="Chaudhuri R."/>
            <person name="La Ragione R.M."/>
            <person name="Hildebrand F."/>
            <person name="Pallen M.J."/>
        </authorList>
    </citation>
    <scope>NUCLEOTIDE SEQUENCE [LARGE SCALE GENOMIC DNA]</scope>
    <source>
        <strain evidence="4 5">N37</strain>
    </source>
</reference>
<gene>
    <name evidence="4" type="ORF">H9637_02185</name>
</gene>
<evidence type="ECO:0000313" key="5">
    <source>
        <dbReference type="Proteomes" id="UP000627166"/>
    </source>
</evidence>
<keyword evidence="2" id="KW-0812">Transmembrane</keyword>
<feature type="compositionally biased region" description="Basic and acidic residues" evidence="1">
    <location>
        <begin position="634"/>
        <end position="649"/>
    </location>
</feature>
<dbReference type="NCBIfam" id="NF045890">
    <property type="entry name" value="conj_pls20_p028"/>
    <property type="match status" value="1"/>
</dbReference>
<dbReference type="InterPro" id="IPR058521">
    <property type="entry name" value="DUF8208"/>
</dbReference>
<feature type="compositionally biased region" description="Low complexity" evidence="1">
    <location>
        <begin position="432"/>
        <end position="443"/>
    </location>
</feature>
<feature type="transmembrane region" description="Helical" evidence="2">
    <location>
        <begin position="229"/>
        <end position="251"/>
    </location>
</feature>
<feature type="region of interest" description="Disordered" evidence="1">
    <location>
        <begin position="423"/>
        <end position="539"/>
    </location>
</feature>
<protein>
    <recommendedName>
        <fullName evidence="3">DUF8208 domain-containing protein</fullName>
    </recommendedName>
</protein>
<name>A0ABR8YNR6_9CLOT</name>
<dbReference type="EMBL" id="JACSQB010000018">
    <property type="protein sequence ID" value="MBD8045859.1"/>
    <property type="molecule type" value="Genomic_DNA"/>
</dbReference>
<comment type="caution">
    <text evidence="4">The sequence shown here is derived from an EMBL/GenBank/DDBJ whole genome shotgun (WGS) entry which is preliminary data.</text>
</comment>
<keyword evidence="2" id="KW-0472">Membrane</keyword>
<evidence type="ECO:0000313" key="4">
    <source>
        <dbReference type="EMBL" id="MBD8045859.1"/>
    </source>
</evidence>
<feature type="domain" description="DUF8208" evidence="3">
    <location>
        <begin position="19"/>
        <end position="362"/>
    </location>
</feature>
<feature type="transmembrane region" description="Helical" evidence="2">
    <location>
        <begin position="285"/>
        <end position="305"/>
    </location>
</feature>
<sequence>MGVEQTLIILDKLNILKIADIFSLGFRWLGWKIIQLLARIINSIEDSVTKIYSINGFFNSQEMNQFINKYKPLIFIILAISITVIGIRIMFNKKQNRSQIPSNLIFSICVVVLLPIFMIKLNQMTTIAVDDLTGKYTSSANELIKNNLYDLYYLDKNNYNLTGPKNNIPADNITNLDINEKLDTKNIEEKNKKIFEKKVKRGNDGSIKLEKLDDGWFFSEEYYRYSVDFITVILSLSATGVTLVCVALKIARLIFELAFNKMFATLFAFADIDDGKKIREIIKHIGSIFAVLFTMAVMLKLYILFNSWLGSTSNANALDGMTKIIVLIGVSIAVIDGPNIVERIFGIDAGLKNAWGAVIGGYSAAKGGAALAKGAAKAGKGLATASAIGTAGAIGAANGARYSRNNGSINNSSDIDSKNKTLQDEMQENKSNKNNSSSANSNINKEDSTNMNNKNNVSDTKGNSGNIKNKTLQEEMNQSKVSNSSNDVNSKNSNSNNPDNKQNGISNIGANINSNTNSKNSTLHEEMANKPNNSNIKSKNTTLQEEMKSNTANLNKGIQRPKEGVKATLQDQMKNNSPNKLTGLNNKQVQQPNLHEQMKGESDINSKKANKADIGSVASGLNNKNTQQPNLHNQMKDSKNSINDGKSKVDGGAILNDISNKKDFNQPSLNNEMKDSSNKLNNMKNKDVEIPNLNEQINNKKVGQDNNIKVPGTLETRTIGEYVKDRVTKPDSFYDKITRAYNLGKNTTSNINKRKGDKK</sequence>
<dbReference type="Proteomes" id="UP000627166">
    <property type="component" value="Unassembled WGS sequence"/>
</dbReference>
<evidence type="ECO:0000259" key="3">
    <source>
        <dbReference type="Pfam" id="PF26635"/>
    </source>
</evidence>
<feature type="compositionally biased region" description="Polar residues" evidence="1">
    <location>
        <begin position="449"/>
        <end position="476"/>
    </location>
</feature>
<feature type="compositionally biased region" description="Low complexity" evidence="1">
    <location>
        <begin position="478"/>
        <end position="521"/>
    </location>
</feature>
<proteinExistence type="predicted"/>
<keyword evidence="2" id="KW-1133">Transmembrane helix</keyword>
<dbReference type="RefSeq" id="WP_191738830.1">
    <property type="nucleotide sequence ID" value="NZ_JACSQB010000018.1"/>
</dbReference>
<feature type="transmembrane region" description="Helical" evidence="2">
    <location>
        <begin position="103"/>
        <end position="121"/>
    </location>
</feature>
<feature type="compositionally biased region" description="Low complexity" evidence="1">
    <location>
        <begin position="529"/>
        <end position="539"/>
    </location>
</feature>
<evidence type="ECO:0000256" key="2">
    <source>
        <dbReference type="SAM" id="Phobius"/>
    </source>
</evidence>
<feature type="compositionally biased region" description="Polar residues" evidence="1">
    <location>
        <begin position="619"/>
        <end position="633"/>
    </location>
</feature>
<organism evidence="4 5">
    <name type="scientific">Clostridium faecium</name>
    <dbReference type="NCBI Taxonomy" id="2762223"/>
    <lineage>
        <taxon>Bacteria</taxon>
        <taxon>Bacillati</taxon>
        <taxon>Bacillota</taxon>
        <taxon>Clostridia</taxon>
        <taxon>Eubacteriales</taxon>
        <taxon>Clostridiaceae</taxon>
        <taxon>Clostridium</taxon>
    </lineage>
</organism>
<accession>A0ABR8YNR6</accession>
<dbReference type="Pfam" id="PF26635">
    <property type="entry name" value="DUF8208"/>
    <property type="match status" value="1"/>
</dbReference>
<evidence type="ECO:0000256" key="1">
    <source>
        <dbReference type="SAM" id="MobiDB-lite"/>
    </source>
</evidence>
<feature type="region of interest" description="Disordered" evidence="1">
    <location>
        <begin position="617"/>
        <end position="683"/>
    </location>
</feature>
<keyword evidence="5" id="KW-1185">Reference proteome</keyword>
<feature type="transmembrane region" description="Helical" evidence="2">
    <location>
        <begin position="73"/>
        <end position="91"/>
    </location>
</feature>
<dbReference type="InterPro" id="IPR058066">
    <property type="entry name" value="pXO2-14_N"/>
</dbReference>